<dbReference type="EMBL" id="JAWXYG010000002">
    <property type="protein sequence ID" value="KAK4279877.1"/>
    <property type="molecule type" value="Genomic_DNA"/>
</dbReference>
<dbReference type="Pfam" id="PF00931">
    <property type="entry name" value="NB-ARC"/>
    <property type="match status" value="1"/>
</dbReference>
<evidence type="ECO:0000256" key="2">
    <source>
        <dbReference type="ARBA" id="ARBA00022614"/>
    </source>
</evidence>
<reference evidence="10" key="1">
    <citation type="submission" date="2023-10" db="EMBL/GenBank/DDBJ databases">
        <title>Chromosome-level genome of the transformable northern wattle, Acacia crassicarpa.</title>
        <authorList>
            <person name="Massaro I."/>
            <person name="Sinha N.R."/>
            <person name="Poethig S."/>
            <person name="Leichty A.R."/>
        </authorList>
    </citation>
    <scope>NUCLEOTIDE SEQUENCE</scope>
    <source>
        <strain evidence="10">Acra3RX</strain>
        <tissue evidence="10">Leaf</tissue>
    </source>
</reference>
<evidence type="ECO:0000256" key="1">
    <source>
        <dbReference type="ARBA" id="ARBA00008894"/>
    </source>
</evidence>
<dbReference type="Gene3D" id="1.10.10.10">
    <property type="entry name" value="Winged helix-like DNA-binding domain superfamily/Winged helix DNA-binding domain"/>
    <property type="match status" value="1"/>
</dbReference>
<dbReference type="InterPro" id="IPR002182">
    <property type="entry name" value="NB-ARC"/>
</dbReference>
<dbReference type="GO" id="GO:0005524">
    <property type="term" value="F:ATP binding"/>
    <property type="evidence" value="ECO:0007669"/>
    <property type="project" value="UniProtKB-KW"/>
</dbReference>
<keyword evidence="5" id="KW-0611">Plant defense</keyword>
<dbReference type="FunFam" id="3.40.50.300:FF:001091">
    <property type="entry name" value="Probable disease resistance protein At1g61300"/>
    <property type="match status" value="1"/>
</dbReference>
<name>A0AAE1MZ37_9FABA</name>
<evidence type="ECO:0008006" key="12">
    <source>
        <dbReference type="Google" id="ProtNLM"/>
    </source>
</evidence>
<evidence type="ECO:0000313" key="10">
    <source>
        <dbReference type="EMBL" id="KAK4279877.1"/>
    </source>
</evidence>
<dbReference type="InterPro" id="IPR036388">
    <property type="entry name" value="WH-like_DNA-bd_sf"/>
</dbReference>
<dbReference type="FunFam" id="1.10.8.430:FF:000003">
    <property type="entry name" value="Probable disease resistance protein At5g66910"/>
    <property type="match status" value="1"/>
</dbReference>
<evidence type="ECO:0000256" key="3">
    <source>
        <dbReference type="ARBA" id="ARBA00022737"/>
    </source>
</evidence>
<evidence type="ECO:0000256" key="4">
    <source>
        <dbReference type="ARBA" id="ARBA00022741"/>
    </source>
</evidence>
<dbReference type="Pfam" id="PF23559">
    <property type="entry name" value="WHD_DRP"/>
    <property type="match status" value="1"/>
</dbReference>
<evidence type="ECO:0000259" key="7">
    <source>
        <dbReference type="Pfam" id="PF00931"/>
    </source>
</evidence>
<organism evidence="10 11">
    <name type="scientific">Acacia crassicarpa</name>
    <name type="common">northern wattle</name>
    <dbReference type="NCBI Taxonomy" id="499986"/>
    <lineage>
        <taxon>Eukaryota</taxon>
        <taxon>Viridiplantae</taxon>
        <taxon>Streptophyta</taxon>
        <taxon>Embryophyta</taxon>
        <taxon>Tracheophyta</taxon>
        <taxon>Spermatophyta</taxon>
        <taxon>Magnoliopsida</taxon>
        <taxon>eudicotyledons</taxon>
        <taxon>Gunneridae</taxon>
        <taxon>Pentapetalae</taxon>
        <taxon>rosids</taxon>
        <taxon>fabids</taxon>
        <taxon>Fabales</taxon>
        <taxon>Fabaceae</taxon>
        <taxon>Caesalpinioideae</taxon>
        <taxon>mimosoid clade</taxon>
        <taxon>Acacieae</taxon>
        <taxon>Acacia</taxon>
    </lineage>
</organism>
<dbReference type="InterPro" id="IPR050905">
    <property type="entry name" value="Plant_NBS-LRR"/>
</dbReference>
<comment type="similarity">
    <text evidence="1">Belongs to the disease resistance NB-LRR family.</text>
</comment>
<feature type="domain" description="Disease resistance R13L4/SHOC-2-like LRR" evidence="9">
    <location>
        <begin position="567"/>
        <end position="821"/>
    </location>
</feature>
<protein>
    <recommendedName>
        <fullName evidence="12">NB-ARC domain-containing protein</fullName>
    </recommendedName>
</protein>
<keyword evidence="2" id="KW-0433">Leucine-rich repeat</keyword>
<dbReference type="InterPro" id="IPR032675">
    <property type="entry name" value="LRR_dom_sf"/>
</dbReference>
<evidence type="ECO:0000313" key="11">
    <source>
        <dbReference type="Proteomes" id="UP001293593"/>
    </source>
</evidence>
<dbReference type="Gene3D" id="3.40.50.300">
    <property type="entry name" value="P-loop containing nucleotide triphosphate hydrolases"/>
    <property type="match status" value="1"/>
</dbReference>
<dbReference type="Pfam" id="PF23598">
    <property type="entry name" value="LRR_14"/>
    <property type="match status" value="1"/>
</dbReference>
<dbReference type="FunFam" id="1.10.10.10:FF:000322">
    <property type="entry name" value="Probable disease resistance protein At1g63360"/>
    <property type="match status" value="1"/>
</dbReference>
<dbReference type="InterPro" id="IPR055414">
    <property type="entry name" value="LRR_R13L4/SHOC2-like"/>
</dbReference>
<dbReference type="GO" id="GO:0043531">
    <property type="term" value="F:ADP binding"/>
    <property type="evidence" value="ECO:0007669"/>
    <property type="project" value="InterPro"/>
</dbReference>
<sequence length="878" mass="100679">MADFITPVSDILTRLCGYCSKWADSIRNLGDNLDSLKNASNELNSRYLDFKMKVETVEKNPDPELMVLNEVRSWMGRVEVLQKEVKVILQQGDLAIQAKCFGGRCSKNCRATYKLNKMVTKKLSDVNDLTSKGYFDVVAEKCACDLFEELPVDKTVGVESTFEELLSCFQNDEVGVIGLYGMGGVGKTTLLKKFNNDFLSTIRDYVVIWVLASKDADPGKIQVDILKKLRVQDDNWNDKAKDDDKASLLYKILKKKKFVLLLDDVWERIDLLKLGIPSPNNHNHKCKIIFTTRSYEVCGLMDAKRCIGVNCLTSDKAFELFREKVGETTLECPLILPLAMQVVEECKGLPLALCVVGRAMANKGTPKEWKRALEILRSYPSKMQGIVEDVYYLLEFSYDGLPNETYKSCFLYCALFPEDYNIQKEELILMWIAEGFLAQCDYDIHEARKQGEDIISSLKYSCLLEDGEEEHTVKMHDVIRDMALWIACDHEKKTRFWVNDYSNTSGLQIYNHTRWEEAEKLSFWGNRKKITNYFSQRPHCPNLVTLLIRNVWIPVFPTEVFVLSSTIRLLDLSGSCTKRDLPSTIGDFVNLQYMNLSDTDIRNLPKELKNLKKLRFLLLNGLGNLVLPEGVISSLLSLQAFSTRGCGFSEIDENVLLHELEDLEHLQDIRICVSSSSSVKKILISSKLQSCMCELRVRQCSVPHELFLALGNMEHFEVEAANIVKSSLFRKPEHIMILRYLRLIECQNVLDLNWLIHAPNLEVLELFKCDLLEEIISEDIGILKNNLFSNLTSLLLKSLNNLRSICRMTLQFPSLKKIIVWCCPNLKKLPFNSQSALKNLRLCEGEREWFHQLQWEDEDTKNLLSSQFRDFSGSALRP</sequence>
<dbReference type="InterPro" id="IPR042197">
    <property type="entry name" value="Apaf_helical"/>
</dbReference>
<evidence type="ECO:0000256" key="6">
    <source>
        <dbReference type="ARBA" id="ARBA00022840"/>
    </source>
</evidence>
<dbReference type="SUPFAM" id="SSF52540">
    <property type="entry name" value="P-loop containing nucleoside triphosphate hydrolases"/>
    <property type="match status" value="1"/>
</dbReference>
<gene>
    <name evidence="10" type="ORF">QN277_011581</name>
</gene>
<dbReference type="Gene3D" id="1.10.8.430">
    <property type="entry name" value="Helical domain of apoptotic protease-activating factors"/>
    <property type="match status" value="1"/>
</dbReference>
<dbReference type="AlphaFoldDB" id="A0AAE1MZ37"/>
<proteinExistence type="inferred from homology"/>
<comment type="caution">
    <text evidence="10">The sequence shown here is derived from an EMBL/GenBank/DDBJ whole genome shotgun (WGS) entry which is preliminary data.</text>
</comment>
<keyword evidence="6" id="KW-0067">ATP-binding</keyword>
<dbReference type="SUPFAM" id="SSF52058">
    <property type="entry name" value="L domain-like"/>
    <property type="match status" value="1"/>
</dbReference>
<feature type="domain" description="Disease resistance protein winged helix" evidence="8">
    <location>
        <begin position="415"/>
        <end position="483"/>
    </location>
</feature>
<dbReference type="InterPro" id="IPR027417">
    <property type="entry name" value="P-loop_NTPase"/>
</dbReference>
<dbReference type="PRINTS" id="PR00364">
    <property type="entry name" value="DISEASERSIST"/>
</dbReference>
<evidence type="ECO:0000259" key="8">
    <source>
        <dbReference type="Pfam" id="PF23559"/>
    </source>
</evidence>
<evidence type="ECO:0000256" key="5">
    <source>
        <dbReference type="ARBA" id="ARBA00022821"/>
    </source>
</evidence>
<dbReference type="Proteomes" id="UP001293593">
    <property type="component" value="Unassembled WGS sequence"/>
</dbReference>
<accession>A0AAE1MZ37</accession>
<feature type="domain" description="NB-ARC" evidence="7">
    <location>
        <begin position="162"/>
        <end position="330"/>
    </location>
</feature>
<keyword evidence="11" id="KW-1185">Reference proteome</keyword>
<dbReference type="PANTHER" id="PTHR33463">
    <property type="entry name" value="NB-ARC DOMAIN-CONTAINING PROTEIN-RELATED"/>
    <property type="match status" value="1"/>
</dbReference>
<dbReference type="PANTHER" id="PTHR33463:SF220">
    <property type="entry name" value="NB-ARC DOMAIN-CONTAINING PROTEIN"/>
    <property type="match status" value="1"/>
</dbReference>
<keyword evidence="4" id="KW-0547">Nucleotide-binding</keyword>
<dbReference type="GO" id="GO:0006952">
    <property type="term" value="P:defense response"/>
    <property type="evidence" value="ECO:0007669"/>
    <property type="project" value="UniProtKB-KW"/>
</dbReference>
<dbReference type="InterPro" id="IPR058922">
    <property type="entry name" value="WHD_DRP"/>
</dbReference>
<dbReference type="Gene3D" id="3.80.10.10">
    <property type="entry name" value="Ribonuclease Inhibitor"/>
    <property type="match status" value="1"/>
</dbReference>
<evidence type="ECO:0000259" key="9">
    <source>
        <dbReference type="Pfam" id="PF23598"/>
    </source>
</evidence>
<keyword evidence="3" id="KW-0677">Repeat</keyword>